<accession>A0AAN9P067</accession>
<dbReference type="Proteomes" id="UP001372338">
    <property type="component" value="Unassembled WGS sequence"/>
</dbReference>
<sequence>MGIGGRRKETVAGLQNTTMSQQKVIITRCDEITKVKNMNKSKSKSKMKNNATVIPAKRKLVKTMVFEAVLDFIIHLPNKTSMVTTALLCNCRRSTKRIWP</sequence>
<reference evidence="1 2" key="1">
    <citation type="submission" date="2024-01" db="EMBL/GenBank/DDBJ databases">
        <title>The genomes of 5 underutilized Papilionoideae crops provide insights into root nodulation and disease resistanc.</title>
        <authorList>
            <person name="Yuan L."/>
        </authorList>
    </citation>
    <scope>NUCLEOTIDE SEQUENCE [LARGE SCALE GENOMIC DNA]</scope>
    <source>
        <strain evidence="1">ZHUSHIDOU_FW_LH</strain>
        <tissue evidence="1">Leaf</tissue>
    </source>
</reference>
<comment type="caution">
    <text evidence="1">The sequence shown here is derived from an EMBL/GenBank/DDBJ whole genome shotgun (WGS) entry which is preliminary data.</text>
</comment>
<name>A0AAN9P067_CROPI</name>
<gene>
    <name evidence="1" type="ORF">RIF29_11644</name>
</gene>
<evidence type="ECO:0000313" key="2">
    <source>
        <dbReference type="Proteomes" id="UP001372338"/>
    </source>
</evidence>
<proteinExistence type="predicted"/>
<evidence type="ECO:0000313" key="1">
    <source>
        <dbReference type="EMBL" id="KAK7282677.1"/>
    </source>
</evidence>
<keyword evidence="2" id="KW-1185">Reference proteome</keyword>
<dbReference type="EMBL" id="JAYWIO010000002">
    <property type="protein sequence ID" value="KAK7282677.1"/>
    <property type="molecule type" value="Genomic_DNA"/>
</dbReference>
<organism evidence="1 2">
    <name type="scientific">Crotalaria pallida</name>
    <name type="common">Smooth rattlebox</name>
    <name type="synonym">Crotalaria striata</name>
    <dbReference type="NCBI Taxonomy" id="3830"/>
    <lineage>
        <taxon>Eukaryota</taxon>
        <taxon>Viridiplantae</taxon>
        <taxon>Streptophyta</taxon>
        <taxon>Embryophyta</taxon>
        <taxon>Tracheophyta</taxon>
        <taxon>Spermatophyta</taxon>
        <taxon>Magnoliopsida</taxon>
        <taxon>eudicotyledons</taxon>
        <taxon>Gunneridae</taxon>
        <taxon>Pentapetalae</taxon>
        <taxon>rosids</taxon>
        <taxon>fabids</taxon>
        <taxon>Fabales</taxon>
        <taxon>Fabaceae</taxon>
        <taxon>Papilionoideae</taxon>
        <taxon>50 kb inversion clade</taxon>
        <taxon>genistoids sensu lato</taxon>
        <taxon>core genistoids</taxon>
        <taxon>Crotalarieae</taxon>
        <taxon>Crotalaria</taxon>
    </lineage>
</organism>
<dbReference type="AlphaFoldDB" id="A0AAN9P067"/>
<protein>
    <submittedName>
        <fullName evidence="1">Uncharacterized protein</fullName>
    </submittedName>
</protein>